<evidence type="ECO:0000256" key="2">
    <source>
        <dbReference type="SAM" id="MobiDB-lite"/>
    </source>
</evidence>
<gene>
    <name evidence="3" type="ORF">CLEI1391_LOCUS8916</name>
</gene>
<dbReference type="GO" id="GO:0005930">
    <property type="term" value="C:axoneme"/>
    <property type="evidence" value="ECO:0007669"/>
    <property type="project" value="UniProtKB-SubCell"/>
</dbReference>
<feature type="region of interest" description="Disordered" evidence="2">
    <location>
        <begin position="1"/>
        <end position="82"/>
    </location>
</feature>
<name>A0A7S0RKD5_9CHLO</name>
<feature type="compositionally biased region" description="Basic residues" evidence="2">
    <location>
        <begin position="42"/>
        <end position="55"/>
    </location>
</feature>
<comment type="subcellular location">
    <subcellularLocation>
        <location evidence="1">Cytoplasm</location>
        <location evidence="1">Cytoskeleton</location>
        <location evidence="1">Cilium axoneme</location>
    </subcellularLocation>
</comment>
<organism evidence="3">
    <name type="scientific">Chlamydomonas leiostraca</name>
    <dbReference type="NCBI Taxonomy" id="1034604"/>
    <lineage>
        <taxon>Eukaryota</taxon>
        <taxon>Viridiplantae</taxon>
        <taxon>Chlorophyta</taxon>
        <taxon>core chlorophytes</taxon>
        <taxon>Chlorophyceae</taxon>
        <taxon>CS clade</taxon>
        <taxon>Chlamydomonadales</taxon>
        <taxon>Chlamydomonadaceae</taxon>
        <taxon>Chlamydomonas</taxon>
    </lineage>
</organism>
<protein>
    <submittedName>
        <fullName evidence="3">Uncharacterized protein</fullName>
    </submittedName>
</protein>
<evidence type="ECO:0000313" key="3">
    <source>
        <dbReference type="EMBL" id="CAD8679177.1"/>
    </source>
</evidence>
<feature type="compositionally biased region" description="Low complexity" evidence="2">
    <location>
        <begin position="60"/>
        <end position="75"/>
    </location>
</feature>
<accession>A0A7S0RKD5</accession>
<dbReference type="SMART" id="SM00368">
    <property type="entry name" value="LRR_RI"/>
    <property type="match status" value="2"/>
</dbReference>
<dbReference type="Pfam" id="PF13516">
    <property type="entry name" value="LRR_6"/>
    <property type="match status" value="1"/>
</dbReference>
<dbReference type="SUPFAM" id="SSF52047">
    <property type="entry name" value="RNI-like"/>
    <property type="match status" value="1"/>
</dbReference>
<dbReference type="InterPro" id="IPR032675">
    <property type="entry name" value="LRR_dom_sf"/>
</dbReference>
<feature type="region of interest" description="Disordered" evidence="2">
    <location>
        <begin position="192"/>
        <end position="250"/>
    </location>
</feature>
<reference evidence="3" key="1">
    <citation type="submission" date="2021-01" db="EMBL/GenBank/DDBJ databases">
        <authorList>
            <person name="Corre E."/>
            <person name="Pelletier E."/>
            <person name="Niang G."/>
            <person name="Scheremetjew M."/>
            <person name="Finn R."/>
            <person name="Kale V."/>
            <person name="Holt S."/>
            <person name="Cochrane G."/>
            <person name="Meng A."/>
            <person name="Brown T."/>
            <person name="Cohen L."/>
        </authorList>
    </citation>
    <scope>NUCLEOTIDE SEQUENCE</scope>
    <source>
        <strain evidence="3">SAG 11-49</strain>
    </source>
</reference>
<proteinExistence type="predicted"/>
<dbReference type="EMBL" id="HBFB01015894">
    <property type="protein sequence ID" value="CAD8679177.1"/>
    <property type="molecule type" value="Transcribed_RNA"/>
</dbReference>
<dbReference type="AlphaFoldDB" id="A0A7S0RKD5"/>
<sequence length="554" mass="58501">MAPKAKPPQPEHEEDEEHSDEIEDDEHESTAADNNSQGGPGGKKKKKKKKKGKKKASGEATDGSSPAASSAPTGPQVNKAEADKKFNAAISSIKGNDEMWVKLNACAVQDGKAKKLFDQLKSNSTVTSLDLSQNQLTDEAAQTIASILGMNGAPELIELDLRENSFSQTGLQVLEGLKKVRKLLDIKTGSIKAPEPAASGKKQADSTSGSKELKDMSRGPMFRKFFQSGNDDDDDPGMAEVPETSVDPDELWSKIDSLTEGGQASIPALLPHLQQLSMVLQRELSTMGGPNQDAMDGSRPHIKACLNHLHTLEELVALEPRDVTVQYSSSPQPAVGSHRVWTAEVIAALLSAGNKVIDGLLAASKLPQRLLHLALHRPLCSTLHTRALRMLRSMLSSKVEGLVTPLFLSGWGASLKAGGSDALCAPLPDLLIDRSAPALGVVSGQRSAGMGLVLEAAKALVAACDDANTTTFSALVRRSLLASSRWSEYVDADPYSGPGAYVQLTNEQEGDLGGPRAVRSLMNGGASELADLAGGGLMTGQEILALLQGMSVAS</sequence>
<dbReference type="InterPro" id="IPR001611">
    <property type="entry name" value="Leu-rich_rpt"/>
</dbReference>
<feature type="compositionally biased region" description="Acidic residues" evidence="2">
    <location>
        <begin position="12"/>
        <end position="27"/>
    </location>
</feature>
<dbReference type="Gene3D" id="3.80.10.10">
    <property type="entry name" value="Ribonuclease Inhibitor"/>
    <property type="match status" value="1"/>
</dbReference>
<evidence type="ECO:0000256" key="1">
    <source>
        <dbReference type="ARBA" id="ARBA00004430"/>
    </source>
</evidence>